<protein>
    <submittedName>
        <fullName evidence="2">Uncharacterized protein</fullName>
    </submittedName>
</protein>
<proteinExistence type="predicted"/>
<evidence type="ECO:0000256" key="1">
    <source>
        <dbReference type="SAM" id="Phobius"/>
    </source>
</evidence>
<comment type="caution">
    <text evidence="2">The sequence shown here is derived from an EMBL/GenBank/DDBJ whole genome shotgun (WGS) entry which is preliminary data.</text>
</comment>
<dbReference type="Proteomes" id="UP000249782">
    <property type="component" value="Unassembled WGS sequence"/>
</dbReference>
<accession>A0A328P8B8</accession>
<dbReference type="EMBL" id="QLOE01000010">
    <property type="protein sequence ID" value="RAO78598.1"/>
    <property type="molecule type" value="Genomic_DNA"/>
</dbReference>
<keyword evidence="1" id="KW-1133">Transmembrane helix</keyword>
<feature type="transmembrane region" description="Helical" evidence="1">
    <location>
        <begin position="65"/>
        <end position="83"/>
    </location>
</feature>
<feature type="transmembrane region" description="Helical" evidence="1">
    <location>
        <begin position="35"/>
        <end position="53"/>
    </location>
</feature>
<keyword evidence="1" id="KW-0812">Transmembrane</keyword>
<organism evidence="2 3">
    <name type="scientific">Methanothermobacter tenebrarum</name>
    <dbReference type="NCBI Taxonomy" id="680118"/>
    <lineage>
        <taxon>Archaea</taxon>
        <taxon>Methanobacteriati</taxon>
        <taxon>Methanobacteriota</taxon>
        <taxon>Methanomada group</taxon>
        <taxon>Methanobacteria</taxon>
        <taxon>Methanobacteriales</taxon>
        <taxon>Methanobacteriaceae</taxon>
        <taxon>Methanothermobacter</taxon>
    </lineage>
</organism>
<feature type="transmembrane region" description="Helical" evidence="1">
    <location>
        <begin position="89"/>
        <end position="108"/>
    </location>
</feature>
<sequence>MFEISEKNEKRITLLLCVVFFGIFLYIEFNFFQYLELRLLMFMLMILTFYGYIRLQSIYNSPGRRLKLLFYTIFLALFFYIVVLTQQPLSLRTIMTVVAIAALILLTFDQQRRK</sequence>
<dbReference type="AlphaFoldDB" id="A0A328P8B8"/>
<name>A0A328P8B8_9EURY</name>
<keyword evidence="3" id="KW-1185">Reference proteome</keyword>
<reference evidence="2 3" key="1">
    <citation type="submission" date="2018-06" db="EMBL/GenBank/DDBJ databases">
        <title>Draft genome sequence of hyperthermophilic methanogen Methanothermobacter tenebrarum sp. MCM-B 1447.</title>
        <authorList>
            <person name="Pore S.D."/>
            <person name="Dagar S."/>
            <person name="Dhakephalkar P.K."/>
        </authorList>
    </citation>
    <scope>NUCLEOTIDE SEQUENCE [LARGE SCALE GENOMIC DNA]</scope>
    <source>
        <strain evidence="2 3">MCM B 1447</strain>
    </source>
</reference>
<gene>
    <name evidence="2" type="ORF">DPC56_06965</name>
</gene>
<evidence type="ECO:0000313" key="3">
    <source>
        <dbReference type="Proteomes" id="UP000249782"/>
    </source>
</evidence>
<evidence type="ECO:0000313" key="2">
    <source>
        <dbReference type="EMBL" id="RAO78598.1"/>
    </source>
</evidence>
<keyword evidence="1" id="KW-0472">Membrane</keyword>
<feature type="transmembrane region" description="Helical" evidence="1">
    <location>
        <begin position="12"/>
        <end position="29"/>
    </location>
</feature>